<name>A0A026W718_OOCBI</name>
<gene>
    <name evidence="1" type="ORF">X777_09535</name>
</gene>
<dbReference type="EMBL" id="KK107372">
    <property type="protein sequence ID" value="EZA51778.1"/>
    <property type="molecule type" value="Genomic_DNA"/>
</dbReference>
<sequence>ITENNIHKDKPEVNYLRSTLTLMSILEIKQPITTLPATALLQILEEGIVSRVTRSDDFDVYLPFIFDVEDHISMLFVFFYLLVRCLANIRDCHSRCLMKHQ</sequence>
<evidence type="ECO:0000313" key="1">
    <source>
        <dbReference type="EMBL" id="EZA51778.1"/>
    </source>
</evidence>
<protein>
    <submittedName>
        <fullName evidence="1">Uncharacterized protein</fullName>
    </submittedName>
</protein>
<dbReference type="Proteomes" id="UP000053097">
    <property type="component" value="Unassembled WGS sequence"/>
</dbReference>
<evidence type="ECO:0000313" key="2">
    <source>
        <dbReference type="Proteomes" id="UP000053097"/>
    </source>
</evidence>
<proteinExistence type="predicted"/>
<feature type="non-terminal residue" evidence="1">
    <location>
        <position position="1"/>
    </location>
</feature>
<reference evidence="1 2" key="1">
    <citation type="journal article" date="2014" name="Curr. Biol.">
        <title>The genome of the clonal raider ant Cerapachys biroi.</title>
        <authorList>
            <person name="Oxley P.R."/>
            <person name="Ji L."/>
            <person name="Fetter-Pruneda I."/>
            <person name="McKenzie S.K."/>
            <person name="Li C."/>
            <person name="Hu H."/>
            <person name="Zhang G."/>
            <person name="Kronauer D.J."/>
        </authorList>
    </citation>
    <scope>NUCLEOTIDE SEQUENCE [LARGE SCALE GENOMIC DNA]</scope>
</reference>
<accession>A0A026W718</accession>
<organism evidence="1 2">
    <name type="scientific">Ooceraea biroi</name>
    <name type="common">Clonal raider ant</name>
    <name type="synonym">Cerapachys biroi</name>
    <dbReference type="NCBI Taxonomy" id="2015173"/>
    <lineage>
        <taxon>Eukaryota</taxon>
        <taxon>Metazoa</taxon>
        <taxon>Ecdysozoa</taxon>
        <taxon>Arthropoda</taxon>
        <taxon>Hexapoda</taxon>
        <taxon>Insecta</taxon>
        <taxon>Pterygota</taxon>
        <taxon>Neoptera</taxon>
        <taxon>Endopterygota</taxon>
        <taxon>Hymenoptera</taxon>
        <taxon>Apocrita</taxon>
        <taxon>Aculeata</taxon>
        <taxon>Formicoidea</taxon>
        <taxon>Formicidae</taxon>
        <taxon>Dorylinae</taxon>
        <taxon>Ooceraea</taxon>
    </lineage>
</organism>
<dbReference type="AlphaFoldDB" id="A0A026W718"/>
<keyword evidence="2" id="KW-1185">Reference proteome</keyword>